<feature type="domain" description="Flavoprotein" evidence="1">
    <location>
        <begin position="8"/>
        <end position="33"/>
    </location>
</feature>
<reference evidence="2" key="1">
    <citation type="submission" date="2021-10" db="EMBL/GenBank/DDBJ databases">
        <title>Streptomyces nigrumlapis sp.nov.,an antimicrobial producing actinobacterium isolated from Black Gobi rocks.</title>
        <authorList>
            <person name="Wen Y."/>
            <person name="Zhang W."/>
            <person name="Liu X.G."/>
        </authorList>
    </citation>
    <scope>NUCLEOTIDE SEQUENCE</scope>
    <source>
        <strain evidence="2">ST13-2-2</strain>
    </source>
</reference>
<evidence type="ECO:0000313" key="2">
    <source>
        <dbReference type="EMBL" id="UQA93687.1"/>
    </source>
</evidence>
<evidence type="ECO:0000259" key="1">
    <source>
        <dbReference type="Pfam" id="PF02441"/>
    </source>
</evidence>
<name>A0ABY4M7F7_9ACTN</name>
<dbReference type="Proteomes" id="UP000830115">
    <property type="component" value="Chromosome"/>
</dbReference>
<accession>A0ABY4M7F7</accession>
<dbReference type="Pfam" id="PF02441">
    <property type="entry name" value="Flavoprotein"/>
    <property type="match status" value="1"/>
</dbReference>
<dbReference type="RefSeq" id="WP_248864563.1">
    <property type="nucleotide sequence ID" value="NZ_CP086322.1"/>
</dbReference>
<dbReference type="Gene3D" id="3.40.50.1950">
    <property type="entry name" value="Flavin prenyltransferase-like"/>
    <property type="match status" value="1"/>
</dbReference>
<keyword evidence="3" id="KW-1185">Reference proteome</keyword>
<organism evidence="2 3">
    <name type="scientific">Streptomyces halobius</name>
    <dbReference type="NCBI Taxonomy" id="2879846"/>
    <lineage>
        <taxon>Bacteria</taxon>
        <taxon>Bacillati</taxon>
        <taxon>Actinomycetota</taxon>
        <taxon>Actinomycetes</taxon>
        <taxon>Kitasatosporales</taxon>
        <taxon>Streptomycetaceae</taxon>
        <taxon>Streptomyces</taxon>
    </lineage>
</organism>
<dbReference type="SUPFAM" id="SSF52507">
    <property type="entry name" value="Homo-oligomeric flavin-containing Cys decarboxylases, HFCD"/>
    <property type="match status" value="1"/>
</dbReference>
<protein>
    <recommendedName>
        <fullName evidence="1">Flavoprotein domain-containing protein</fullName>
    </recommendedName>
</protein>
<dbReference type="InterPro" id="IPR003382">
    <property type="entry name" value="Flavoprotein"/>
</dbReference>
<evidence type="ECO:0000313" key="3">
    <source>
        <dbReference type="Proteomes" id="UP000830115"/>
    </source>
</evidence>
<proteinExistence type="predicted"/>
<dbReference type="InterPro" id="IPR036551">
    <property type="entry name" value="Flavin_trans-like"/>
</dbReference>
<gene>
    <name evidence="2" type="ORF">K9S39_19105</name>
</gene>
<dbReference type="EMBL" id="CP086322">
    <property type="protein sequence ID" value="UQA93687.1"/>
    <property type="molecule type" value="Genomic_DNA"/>
</dbReference>
<sequence length="34" mass="3452">MPPVELLQAQAVVVAPATFNMITKLAAGIADTLG</sequence>